<evidence type="ECO:0008006" key="3">
    <source>
        <dbReference type="Google" id="ProtNLM"/>
    </source>
</evidence>
<dbReference type="InterPro" id="IPR036782">
    <property type="entry name" value="NE0471-like_N"/>
</dbReference>
<organism evidence="1 2">
    <name type="scientific">Candidatus Methylomirabilis lanthanidiphila</name>
    <dbReference type="NCBI Taxonomy" id="2211376"/>
    <lineage>
        <taxon>Bacteria</taxon>
        <taxon>Candidatus Methylomirabilota</taxon>
        <taxon>Candidatus Methylomirabilia</taxon>
        <taxon>Candidatus Methylomirabilales</taxon>
        <taxon>Candidatus Methylomirabilaceae</taxon>
        <taxon>Candidatus Methylomirabilis</taxon>
    </lineage>
</organism>
<dbReference type="InterPro" id="IPR018841">
    <property type="entry name" value="DUF2442"/>
</dbReference>
<protein>
    <recommendedName>
        <fullName evidence="3">DUF2442 domain-containing protein</fullName>
    </recommendedName>
</protein>
<proteinExistence type="predicted"/>
<name>A0A564ZNN4_9BACT</name>
<keyword evidence="2" id="KW-1185">Reference proteome</keyword>
<dbReference type="Proteomes" id="UP000334340">
    <property type="component" value="Unassembled WGS sequence"/>
</dbReference>
<evidence type="ECO:0000313" key="1">
    <source>
        <dbReference type="EMBL" id="VUZ86158.1"/>
    </source>
</evidence>
<gene>
    <name evidence="1" type="ORF">MELA_02554</name>
</gene>
<dbReference type="EMBL" id="CABIKM010000045">
    <property type="protein sequence ID" value="VUZ86158.1"/>
    <property type="molecule type" value="Genomic_DNA"/>
</dbReference>
<sequence>MALIRIRAVEPLEGFRLRLYLTNDAVIDRDIRPLMSGRIFEDLLQDPQRFREVRAEGGTVVWSNGADLCPDVLIWGGPPPLAADQVPVSLSAQAPHA</sequence>
<dbReference type="Gene3D" id="3.30.2020.10">
    <property type="entry name" value="NE0471-like N-terminal domain"/>
    <property type="match status" value="1"/>
</dbReference>
<evidence type="ECO:0000313" key="2">
    <source>
        <dbReference type="Proteomes" id="UP000334340"/>
    </source>
</evidence>
<dbReference type="Pfam" id="PF10387">
    <property type="entry name" value="DUF2442"/>
    <property type="match status" value="1"/>
</dbReference>
<dbReference type="AlphaFoldDB" id="A0A564ZNN4"/>
<dbReference type="SUPFAM" id="SSF143880">
    <property type="entry name" value="NE0471 N-terminal domain-like"/>
    <property type="match status" value="1"/>
</dbReference>
<accession>A0A564ZNN4</accession>
<reference evidence="1 2" key="1">
    <citation type="submission" date="2019-07" db="EMBL/GenBank/DDBJ databases">
        <authorList>
            <person name="Cremers G."/>
        </authorList>
    </citation>
    <scope>NUCLEOTIDE SEQUENCE [LARGE SCALE GENOMIC DNA]</scope>
</reference>